<keyword evidence="2" id="KW-0732">Signal</keyword>
<gene>
    <name evidence="3" type="ORF">HRJ53_17420</name>
</gene>
<evidence type="ECO:0000313" key="3">
    <source>
        <dbReference type="EMBL" id="MBA0086763.1"/>
    </source>
</evidence>
<comment type="caution">
    <text evidence="3">The sequence shown here is derived from an EMBL/GenBank/DDBJ whole genome shotgun (WGS) entry which is preliminary data.</text>
</comment>
<sequence>MNRRLAVSVTLGSLVLGAGIAGAQQAPPSPPPHEVMIMQAGPEGDFAPPPFGERMELLGFGGVHGGKIVTGAPFKAVAVSETAQTLADGNHISRKTQSNLYRDSQGRVRREITLVGFGPMAASGQPKSFVVINDPVAGVTYLLHPEQKTAEKMEKPFAKMGGAMRDAMRNKMSAREQQEIANGNLQVEDLGTQTIAGVTAQGTRFTRTIPAGQIGNEKPISIVHERWYSNDLQTVVMSKRSDPWSGETTYTLTNINRTEPDASLFTVPSDYAVTQGHQGMPRVGRNQAPPPGED</sequence>
<keyword evidence="4" id="KW-1185">Reference proteome</keyword>
<dbReference type="EMBL" id="JACDQQ010001667">
    <property type="protein sequence ID" value="MBA0086763.1"/>
    <property type="molecule type" value="Genomic_DNA"/>
</dbReference>
<evidence type="ECO:0000256" key="2">
    <source>
        <dbReference type="SAM" id="SignalP"/>
    </source>
</evidence>
<reference evidence="3" key="1">
    <citation type="submission" date="2020-06" db="EMBL/GenBank/DDBJ databases">
        <title>Legume-microbial interactions unlock mineral nutrients during tropical forest succession.</title>
        <authorList>
            <person name="Epihov D.Z."/>
        </authorList>
    </citation>
    <scope>NUCLEOTIDE SEQUENCE [LARGE SCALE GENOMIC DNA]</scope>
    <source>
        <strain evidence="3">Pan2503</strain>
    </source>
</reference>
<dbReference type="AlphaFoldDB" id="A0A7V8NSL4"/>
<accession>A0A7V8NSL4</accession>
<name>A0A7V8NSL4_9BACT</name>
<feature type="chain" id="PRO_5031294619" evidence="2">
    <location>
        <begin position="24"/>
        <end position="294"/>
    </location>
</feature>
<organism evidence="3 4">
    <name type="scientific">Candidatus Acidiferrum panamense</name>
    <dbReference type="NCBI Taxonomy" id="2741543"/>
    <lineage>
        <taxon>Bacteria</taxon>
        <taxon>Pseudomonadati</taxon>
        <taxon>Acidobacteriota</taxon>
        <taxon>Terriglobia</taxon>
        <taxon>Candidatus Acidiferrales</taxon>
        <taxon>Candidatus Acidiferrum</taxon>
    </lineage>
</organism>
<feature type="region of interest" description="Disordered" evidence="1">
    <location>
        <begin position="272"/>
        <end position="294"/>
    </location>
</feature>
<evidence type="ECO:0000313" key="4">
    <source>
        <dbReference type="Proteomes" id="UP000567293"/>
    </source>
</evidence>
<proteinExistence type="predicted"/>
<evidence type="ECO:0000256" key="1">
    <source>
        <dbReference type="SAM" id="MobiDB-lite"/>
    </source>
</evidence>
<dbReference type="Proteomes" id="UP000567293">
    <property type="component" value="Unassembled WGS sequence"/>
</dbReference>
<protein>
    <submittedName>
        <fullName evidence="3">Uncharacterized protein</fullName>
    </submittedName>
</protein>
<feature type="signal peptide" evidence="2">
    <location>
        <begin position="1"/>
        <end position="23"/>
    </location>
</feature>